<name>N2A845_9FIRM</name>
<feature type="domain" description="Alpha-glycerophosphate oxidase C-terminal" evidence="7">
    <location>
        <begin position="376"/>
        <end position="494"/>
    </location>
</feature>
<dbReference type="InterPro" id="IPR031656">
    <property type="entry name" value="DAO_C"/>
</dbReference>
<dbReference type="GO" id="GO:0004368">
    <property type="term" value="F:glycerol-3-phosphate dehydrogenase (quinone) activity"/>
    <property type="evidence" value="ECO:0007669"/>
    <property type="project" value="InterPro"/>
</dbReference>
<evidence type="ECO:0000313" key="10">
    <source>
        <dbReference type="Proteomes" id="UP000274920"/>
    </source>
</evidence>
<protein>
    <submittedName>
        <fullName evidence="9">FAD-dependent oxidoreductase</fullName>
    </submittedName>
</protein>
<evidence type="ECO:0000256" key="1">
    <source>
        <dbReference type="ARBA" id="ARBA00001974"/>
    </source>
</evidence>
<evidence type="ECO:0000313" key="11">
    <source>
        <dbReference type="Proteomes" id="UP000474104"/>
    </source>
</evidence>
<evidence type="ECO:0000259" key="7">
    <source>
        <dbReference type="Pfam" id="PF16901"/>
    </source>
</evidence>
<evidence type="ECO:0000259" key="6">
    <source>
        <dbReference type="Pfam" id="PF01266"/>
    </source>
</evidence>
<dbReference type="Pfam" id="PF01266">
    <property type="entry name" value="DAO"/>
    <property type="match status" value="1"/>
</dbReference>
<dbReference type="Pfam" id="PF16901">
    <property type="entry name" value="DAO_C"/>
    <property type="match status" value="1"/>
</dbReference>
<dbReference type="InterPro" id="IPR038299">
    <property type="entry name" value="DAO_C_sf"/>
</dbReference>
<dbReference type="Gene3D" id="3.50.50.60">
    <property type="entry name" value="FAD/NAD(P)-binding domain"/>
    <property type="match status" value="3"/>
</dbReference>
<dbReference type="SUPFAM" id="SSF54373">
    <property type="entry name" value="FAD-linked reductases, C-terminal domain"/>
    <property type="match status" value="1"/>
</dbReference>
<keyword evidence="10" id="KW-1185">Reference proteome</keyword>
<comment type="similarity">
    <text evidence="2">Belongs to the FAD-dependent glycerol-3-phosphate dehydrogenase family.</text>
</comment>
<dbReference type="Proteomes" id="UP000274920">
    <property type="component" value="Unassembled WGS sequence"/>
</dbReference>
<keyword evidence="3" id="KW-0285">Flavoprotein</keyword>
<proteinExistence type="inferred from homology"/>
<dbReference type="EMBL" id="VIRB01000149">
    <property type="protein sequence ID" value="NDO71859.1"/>
    <property type="molecule type" value="Genomic_DNA"/>
</dbReference>
<evidence type="ECO:0000256" key="4">
    <source>
        <dbReference type="ARBA" id="ARBA00022827"/>
    </source>
</evidence>
<dbReference type="InterPro" id="IPR006076">
    <property type="entry name" value="FAD-dep_OxRdtase"/>
</dbReference>
<dbReference type="InterPro" id="IPR036188">
    <property type="entry name" value="FAD/NAD-bd_sf"/>
</dbReference>
<sequence length="543" mass="60268">MRENFDVIVIGGGTTGTGVIRDLVLRGFPNSLLLERDDLAAGTSGGCHSALHGGARYAVSDIQTARECLQENQIYRRIVPQVVDPTDAIWVAKTDEQLEFAEKWMKNADEIGLPYEIISVEEAISEEPLLSKDIRFALRTIDTGFDPFRLCIAQAYDAKMKGAEIRTHQEVIGMLMDDSRVVGLRVLNKKENHIYEVYAKLVINAAGPWCSQITEMAGFAIPMKPNKGSTGIYSMRPTKTLIGILRTPADGDGLVSQGFQNTALLGTSSVDVDDPDDADPGMDEIKIMEDSVAEIIPGLREARMLRLCTGVRPLYTTGQETGRNISRGMFLLDHEEMEGVSGIITITGGKYATARLMAEEAVNLACEKLVGRVVPCTSDKELIYGATTREEAEKEAQEIHETYHISRYAAHKFTARYGMFAKKILEQYPQQAYVIDDAVQMIGSEVCYAFQEEDVEDFKDLRRRTRLGMGQEQGTFSIYKAGGIAQQELGMTPAESEKCVLGYVDERWKGIYFAAQYGDQLPLSELMQEMYIGMGSYDILRIG</sequence>
<feature type="domain" description="FAD dependent oxidoreductase" evidence="6">
    <location>
        <begin position="6"/>
        <end position="354"/>
    </location>
</feature>
<dbReference type="Proteomes" id="UP000474104">
    <property type="component" value="Unassembled WGS sequence"/>
</dbReference>
<gene>
    <name evidence="9" type="ORF">EBB54_22370</name>
    <name evidence="8" type="ORF">FMM80_25690</name>
</gene>
<reference evidence="9" key="1">
    <citation type="submission" date="2018-10" db="EMBL/GenBank/DDBJ databases">
        <title>Schaedlerella arabinophila gen. nov. sp. nov., isolated from the mouse intestinal tract and comparative analysis with the genome of the closely related altered Schaedler flora strain ASF502.</title>
        <authorList>
            <person name="Miyake S."/>
            <person name="Soh M."/>
            <person name="Seedorf H."/>
        </authorList>
    </citation>
    <scope>NUCLEOTIDE SEQUENCE [LARGE SCALE GENOMIC DNA]</scope>
    <source>
        <strain evidence="9">DSM 106076</strain>
    </source>
</reference>
<dbReference type="RefSeq" id="WP_004071373.1">
    <property type="nucleotide sequence ID" value="NZ_RHJS01000002.1"/>
</dbReference>
<dbReference type="PRINTS" id="PR01001">
    <property type="entry name" value="FADG3PDH"/>
</dbReference>
<dbReference type="SUPFAM" id="SSF51905">
    <property type="entry name" value="FAD/NAD(P)-binding domain"/>
    <property type="match status" value="1"/>
</dbReference>
<comment type="caution">
    <text evidence="9">The sequence shown here is derived from an EMBL/GenBank/DDBJ whole genome shotgun (WGS) entry which is preliminary data.</text>
</comment>
<dbReference type="Gene3D" id="1.10.8.870">
    <property type="entry name" value="Alpha-glycerophosphate oxidase, cap domain"/>
    <property type="match status" value="1"/>
</dbReference>
<keyword evidence="5" id="KW-0560">Oxidoreductase</keyword>
<dbReference type="OrthoDB" id="9801699at2"/>
<dbReference type="PANTHER" id="PTHR11985:SF15">
    <property type="entry name" value="GLYCEROL-3-PHOSPHATE DEHYDROGENASE, MITOCHONDRIAL"/>
    <property type="match status" value="1"/>
</dbReference>
<evidence type="ECO:0000313" key="8">
    <source>
        <dbReference type="EMBL" id="NDO71859.1"/>
    </source>
</evidence>
<dbReference type="HOGENOM" id="CLU_015740_0_1_9"/>
<evidence type="ECO:0000313" key="9">
    <source>
        <dbReference type="EMBL" id="RRK33800.1"/>
    </source>
</evidence>
<dbReference type="EMBL" id="RHJS01000002">
    <property type="protein sequence ID" value="RRK33800.1"/>
    <property type="molecule type" value="Genomic_DNA"/>
</dbReference>
<reference evidence="8 11" key="2">
    <citation type="submission" date="2019-07" db="EMBL/GenBank/DDBJ databases">
        <title>Draft genome sequences of 15 bacterial species constituting the stable defined intestinal microbiota of the GM15 gnotobiotic mouse model.</title>
        <authorList>
            <person name="Elie C."/>
            <person name="Mathieu A."/>
            <person name="Saliou A."/>
            <person name="Darnaud M."/>
            <person name="Leulier F."/>
            <person name="Tamellini A."/>
        </authorList>
    </citation>
    <scope>NUCLEOTIDE SEQUENCE [LARGE SCALE GENOMIC DNA]</scope>
    <source>
        <strain evidence="11">ASF 502</strain>
        <strain evidence="8">MD300</strain>
    </source>
</reference>
<dbReference type="GO" id="GO:0006072">
    <property type="term" value="P:glycerol-3-phosphate metabolic process"/>
    <property type="evidence" value="ECO:0007669"/>
    <property type="project" value="InterPro"/>
</dbReference>
<dbReference type="STRING" id="2044587.C824_04927"/>
<organism evidence="9 10">
    <name type="scientific">Schaedlerella arabinosiphila</name>
    <dbReference type="NCBI Taxonomy" id="2044587"/>
    <lineage>
        <taxon>Bacteria</taxon>
        <taxon>Bacillati</taxon>
        <taxon>Bacillota</taxon>
        <taxon>Clostridia</taxon>
        <taxon>Lachnospirales</taxon>
        <taxon>Lachnospiraceae</taxon>
        <taxon>Schaedlerella</taxon>
    </lineage>
</organism>
<evidence type="ECO:0000256" key="2">
    <source>
        <dbReference type="ARBA" id="ARBA00007330"/>
    </source>
</evidence>
<comment type="cofactor">
    <cofactor evidence="1">
        <name>FAD</name>
        <dbReference type="ChEBI" id="CHEBI:57692"/>
    </cofactor>
</comment>
<accession>A0A3R8JS13</accession>
<evidence type="ECO:0000256" key="3">
    <source>
        <dbReference type="ARBA" id="ARBA00022630"/>
    </source>
</evidence>
<dbReference type="InterPro" id="IPR000447">
    <property type="entry name" value="G3P_DH_FAD-dep"/>
</dbReference>
<accession>N2A845</accession>
<keyword evidence="4" id="KW-0274">FAD</keyword>
<dbReference type="eggNOG" id="COG0578">
    <property type="taxonomic scope" value="Bacteria"/>
</dbReference>
<dbReference type="AlphaFoldDB" id="N2A845"/>
<evidence type="ECO:0000256" key="5">
    <source>
        <dbReference type="ARBA" id="ARBA00023002"/>
    </source>
</evidence>
<dbReference type="PANTHER" id="PTHR11985">
    <property type="entry name" value="GLYCEROL-3-PHOSPHATE DEHYDROGENASE"/>
    <property type="match status" value="1"/>
</dbReference>